<dbReference type="PANTHER" id="PTHR13958">
    <property type="entry name" value="CENTROSOME-ASSOCIATED PROTEIN 350"/>
    <property type="match status" value="1"/>
</dbReference>
<dbReference type="PANTHER" id="PTHR13958:SF3">
    <property type="entry name" value="CAP-GLY DOMAIN-CONTAINING PROTEIN-RELATED"/>
    <property type="match status" value="1"/>
</dbReference>
<dbReference type="SUPFAM" id="SSF74924">
    <property type="entry name" value="Cap-Gly domain"/>
    <property type="match status" value="1"/>
</dbReference>
<dbReference type="Pfam" id="PF01302">
    <property type="entry name" value="CAP_GLY"/>
    <property type="match status" value="1"/>
</dbReference>
<gene>
    <name evidence="2" type="ORF">NAV_LOCUS9214</name>
</gene>
<evidence type="ECO:0000313" key="2">
    <source>
        <dbReference type="EMBL" id="VBB34423.1"/>
    </source>
</evidence>
<sequence>VLFSEFAYFPVSNEGQLIGKRDLGKKVIVGRVGAGTLMYVGPVEGKTGIFCGIELDRPEGKHDGTYQGVAYFHCAPRHGIFAPSYKVELLQQVTVPPKRQEKLIRSAIPAIAGGNMEMLTIGDGTTRSTTMQSMDVSMTSVSSLGSLGSSSILDRSMVNFVNFII</sequence>
<dbReference type="InterPro" id="IPR036859">
    <property type="entry name" value="CAP-Gly_dom_sf"/>
</dbReference>
<feature type="domain" description="CAP-Gly" evidence="1">
    <location>
        <begin position="41"/>
        <end position="83"/>
    </location>
</feature>
<proteinExistence type="predicted"/>
<accession>A0A498SRF8</accession>
<dbReference type="STRING" id="6277.A0A498SRF8"/>
<keyword evidence="3" id="KW-1185">Reference proteome</keyword>
<dbReference type="GO" id="GO:0008017">
    <property type="term" value="F:microtubule binding"/>
    <property type="evidence" value="ECO:0007669"/>
    <property type="project" value="InterPro"/>
</dbReference>
<dbReference type="PROSITE" id="PS00845">
    <property type="entry name" value="CAP_GLY_1"/>
    <property type="match status" value="1"/>
</dbReference>
<dbReference type="OrthoDB" id="2130750at2759"/>
<dbReference type="Gene3D" id="2.30.30.190">
    <property type="entry name" value="CAP Gly-rich-like domain"/>
    <property type="match status" value="1"/>
</dbReference>
<dbReference type="GO" id="GO:0005813">
    <property type="term" value="C:centrosome"/>
    <property type="evidence" value="ECO:0007669"/>
    <property type="project" value="InterPro"/>
</dbReference>
<dbReference type="EMBL" id="UPTC01003491">
    <property type="protein sequence ID" value="VBB34423.1"/>
    <property type="molecule type" value="Genomic_DNA"/>
</dbReference>
<dbReference type="InterPro" id="IPR000938">
    <property type="entry name" value="CAP-Gly_domain"/>
</dbReference>
<evidence type="ECO:0000259" key="1">
    <source>
        <dbReference type="PROSITE" id="PS50245"/>
    </source>
</evidence>
<dbReference type="SMART" id="SM01052">
    <property type="entry name" value="CAP_GLY"/>
    <property type="match status" value="1"/>
</dbReference>
<dbReference type="GO" id="GO:0034453">
    <property type="term" value="P:microtubule anchoring"/>
    <property type="evidence" value="ECO:0007669"/>
    <property type="project" value="InterPro"/>
</dbReference>
<dbReference type="Proteomes" id="UP000276991">
    <property type="component" value="Unassembled WGS sequence"/>
</dbReference>
<dbReference type="PROSITE" id="PS50245">
    <property type="entry name" value="CAP_GLY_2"/>
    <property type="match status" value="1"/>
</dbReference>
<dbReference type="InterPro" id="IPR028750">
    <property type="entry name" value="CEP350/CC187"/>
</dbReference>
<name>A0A498SRF8_ACAVI</name>
<dbReference type="AlphaFoldDB" id="A0A498SRF8"/>
<organism evidence="2 3">
    <name type="scientific">Acanthocheilonema viteae</name>
    <name type="common">Filarial nematode worm</name>
    <name type="synonym">Dipetalonema viteae</name>
    <dbReference type="NCBI Taxonomy" id="6277"/>
    <lineage>
        <taxon>Eukaryota</taxon>
        <taxon>Metazoa</taxon>
        <taxon>Ecdysozoa</taxon>
        <taxon>Nematoda</taxon>
        <taxon>Chromadorea</taxon>
        <taxon>Rhabditida</taxon>
        <taxon>Spirurina</taxon>
        <taxon>Spiruromorpha</taxon>
        <taxon>Filarioidea</taxon>
        <taxon>Onchocercidae</taxon>
        <taxon>Acanthocheilonema</taxon>
    </lineage>
</organism>
<protein>
    <recommendedName>
        <fullName evidence="1">CAP-Gly domain-containing protein</fullName>
    </recommendedName>
</protein>
<feature type="non-terminal residue" evidence="2">
    <location>
        <position position="1"/>
    </location>
</feature>
<evidence type="ECO:0000313" key="3">
    <source>
        <dbReference type="Proteomes" id="UP000276991"/>
    </source>
</evidence>
<reference evidence="2 3" key="1">
    <citation type="submission" date="2018-08" db="EMBL/GenBank/DDBJ databases">
        <authorList>
            <person name="Laetsch R D."/>
            <person name="Stevens L."/>
            <person name="Kumar S."/>
            <person name="Blaxter L. M."/>
        </authorList>
    </citation>
    <scope>NUCLEOTIDE SEQUENCE [LARGE SCALE GENOMIC DNA]</scope>
</reference>